<gene>
    <name evidence="2" type="ORF">DES47_101133</name>
</gene>
<dbReference type="InParanoid" id="A0A4R6QSE0"/>
<feature type="transmembrane region" description="Helical" evidence="1">
    <location>
        <begin position="181"/>
        <end position="204"/>
    </location>
</feature>
<evidence type="ECO:0000313" key="2">
    <source>
        <dbReference type="EMBL" id="TDP74086.1"/>
    </source>
</evidence>
<keyword evidence="1" id="KW-0812">Transmembrane</keyword>
<organism evidence="2 3">
    <name type="scientific">Roseateles toxinivorans</name>
    <dbReference type="NCBI Taxonomy" id="270368"/>
    <lineage>
        <taxon>Bacteria</taxon>
        <taxon>Pseudomonadati</taxon>
        <taxon>Pseudomonadota</taxon>
        <taxon>Betaproteobacteria</taxon>
        <taxon>Burkholderiales</taxon>
        <taxon>Sphaerotilaceae</taxon>
        <taxon>Roseateles</taxon>
    </lineage>
</organism>
<feature type="transmembrane region" description="Helical" evidence="1">
    <location>
        <begin position="42"/>
        <end position="63"/>
    </location>
</feature>
<dbReference type="AlphaFoldDB" id="A0A4R6QSE0"/>
<feature type="transmembrane region" description="Helical" evidence="1">
    <location>
        <begin position="75"/>
        <end position="96"/>
    </location>
</feature>
<sequence length="259" mass="28676">MHLAAHLRTHPKRLQKGDQVQQDSVTINLLDYYAELASHHRIMMVGFATVYFFINQALLLTPLSTLEQSAGRVPFAIVLSAGLLTIFTIAATMHHACHLCANAGMKAVMSADLHFIHLPDNRDDMDEFETWISGTANKTRQALAVPTASVVILGVAFLSLGIVNSYIYLGICRALLDNKDTLSYTFFGGFVVLILCVAIFYLVIFSKHFKYFQDAKRELAVVLNSQSKADVLGKIEKFRPSGKQSRAALEADSEVLSPR</sequence>
<reference evidence="2 3" key="1">
    <citation type="submission" date="2019-03" db="EMBL/GenBank/DDBJ databases">
        <title>Genomic Encyclopedia of Type Strains, Phase IV (KMG-IV): sequencing the most valuable type-strain genomes for metagenomic binning, comparative biology and taxonomic classification.</title>
        <authorList>
            <person name="Goeker M."/>
        </authorList>
    </citation>
    <scope>NUCLEOTIDE SEQUENCE [LARGE SCALE GENOMIC DNA]</scope>
    <source>
        <strain evidence="2 3">DSM 16998</strain>
    </source>
</reference>
<evidence type="ECO:0000313" key="3">
    <source>
        <dbReference type="Proteomes" id="UP000295361"/>
    </source>
</evidence>
<keyword evidence="1" id="KW-0472">Membrane</keyword>
<protein>
    <submittedName>
        <fullName evidence="2">Uncharacterized protein</fullName>
    </submittedName>
</protein>
<proteinExistence type="predicted"/>
<name>A0A4R6QSE0_9BURK</name>
<keyword evidence="3" id="KW-1185">Reference proteome</keyword>
<accession>A0A4R6QSE0</accession>
<dbReference type="EMBL" id="SNXS01000001">
    <property type="protein sequence ID" value="TDP74086.1"/>
    <property type="molecule type" value="Genomic_DNA"/>
</dbReference>
<keyword evidence="1" id="KW-1133">Transmembrane helix</keyword>
<evidence type="ECO:0000256" key="1">
    <source>
        <dbReference type="SAM" id="Phobius"/>
    </source>
</evidence>
<comment type="caution">
    <text evidence="2">The sequence shown here is derived from an EMBL/GenBank/DDBJ whole genome shotgun (WGS) entry which is preliminary data.</text>
</comment>
<feature type="transmembrane region" description="Helical" evidence="1">
    <location>
        <begin position="143"/>
        <end position="169"/>
    </location>
</feature>
<dbReference type="Proteomes" id="UP000295361">
    <property type="component" value="Unassembled WGS sequence"/>
</dbReference>